<sequence length="220" mass="24325">MIGTSSNEGELMEVDILLLDEKNNIDCKLSDSLSSFASKILRSLLKSQLPQYLLSSLGSMTTDSHTALTNSTTCFLDVLRFVGVINSTFSDHEQSARPIMVDSLILLISISTRGIGPVSHIFYRHHCCNGRGGNDYLGDDIPGVHVSPANALMDKVKRDVSQSYGNLVERSGRFVPNRNVIYLREKLITFLALISTQWKESSPNLHNQTGDGPLTRRRNG</sequence>
<proteinExistence type="predicted"/>
<dbReference type="EMBL" id="QGKW02001911">
    <property type="protein sequence ID" value="KAF2565683.1"/>
    <property type="molecule type" value="Genomic_DNA"/>
</dbReference>
<dbReference type="Proteomes" id="UP000712281">
    <property type="component" value="Unassembled WGS sequence"/>
</dbReference>
<gene>
    <name evidence="1" type="ORF">F2Q68_00024904</name>
</gene>
<comment type="caution">
    <text evidence="1">The sequence shown here is derived from an EMBL/GenBank/DDBJ whole genome shotgun (WGS) entry which is preliminary data.</text>
</comment>
<name>A0A8S9I8C3_BRACR</name>
<evidence type="ECO:0000313" key="1">
    <source>
        <dbReference type="EMBL" id="KAF2565683.1"/>
    </source>
</evidence>
<reference evidence="1" key="1">
    <citation type="submission" date="2019-12" db="EMBL/GenBank/DDBJ databases">
        <title>Genome sequencing and annotation of Brassica cretica.</title>
        <authorList>
            <person name="Studholme D.J."/>
            <person name="Sarris P.F."/>
        </authorList>
    </citation>
    <scope>NUCLEOTIDE SEQUENCE</scope>
    <source>
        <strain evidence="1">PFS-001/15</strain>
        <tissue evidence="1">Leaf</tissue>
    </source>
</reference>
<dbReference type="AlphaFoldDB" id="A0A8S9I8C3"/>
<protein>
    <submittedName>
        <fullName evidence="1">Uncharacterized protein</fullName>
    </submittedName>
</protein>
<accession>A0A8S9I8C3</accession>
<evidence type="ECO:0000313" key="2">
    <source>
        <dbReference type="Proteomes" id="UP000712281"/>
    </source>
</evidence>
<organism evidence="1 2">
    <name type="scientific">Brassica cretica</name>
    <name type="common">Mustard</name>
    <dbReference type="NCBI Taxonomy" id="69181"/>
    <lineage>
        <taxon>Eukaryota</taxon>
        <taxon>Viridiplantae</taxon>
        <taxon>Streptophyta</taxon>
        <taxon>Embryophyta</taxon>
        <taxon>Tracheophyta</taxon>
        <taxon>Spermatophyta</taxon>
        <taxon>Magnoliopsida</taxon>
        <taxon>eudicotyledons</taxon>
        <taxon>Gunneridae</taxon>
        <taxon>Pentapetalae</taxon>
        <taxon>rosids</taxon>
        <taxon>malvids</taxon>
        <taxon>Brassicales</taxon>
        <taxon>Brassicaceae</taxon>
        <taxon>Brassiceae</taxon>
        <taxon>Brassica</taxon>
    </lineage>
</organism>